<gene>
    <name evidence="1" type="ORF">CTEN0397_LOCUS1719</name>
</gene>
<dbReference type="InterPro" id="IPR029063">
    <property type="entry name" value="SAM-dependent_MTases_sf"/>
</dbReference>
<accession>A0A7S1CWL0</accession>
<reference evidence="1" key="1">
    <citation type="submission" date="2021-01" db="EMBL/GenBank/DDBJ databases">
        <authorList>
            <person name="Corre E."/>
            <person name="Pelletier E."/>
            <person name="Niang G."/>
            <person name="Scheremetjew M."/>
            <person name="Finn R."/>
            <person name="Kale V."/>
            <person name="Holt S."/>
            <person name="Cochrane G."/>
            <person name="Meng A."/>
            <person name="Brown T."/>
            <person name="Cohen L."/>
        </authorList>
    </citation>
    <scope>NUCLEOTIDE SEQUENCE</scope>
    <source>
        <strain evidence="1">ECT3854</strain>
    </source>
</reference>
<organism evidence="1">
    <name type="scientific">Cyclophora tenuis</name>
    <name type="common">Marine diatom</name>
    <dbReference type="NCBI Taxonomy" id="216820"/>
    <lineage>
        <taxon>Eukaryota</taxon>
        <taxon>Sar</taxon>
        <taxon>Stramenopiles</taxon>
        <taxon>Ochrophyta</taxon>
        <taxon>Bacillariophyta</taxon>
        <taxon>Fragilariophyceae</taxon>
        <taxon>Fragilariophycidae</taxon>
        <taxon>Cyclophorales</taxon>
        <taxon>Cyclophoraceae</taxon>
        <taxon>Cyclophora</taxon>
    </lineage>
</organism>
<protein>
    <submittedName>
        <fullName evidence="1">Uncharacterized protein</fullName>
    </submittedName>
</protein>
<evidence type="ECO:0000313" key="1">
    <source>
        <dbReference type="EMBL" id="CAD8930697.1"/>
    </source>
</evidence>
<sequence>MLTDNNNDNNIQIKATSLPWGNATSEEQKRLLWMEQRIRQASNVLLVGADIIYRKSLFDPLLVTMKRLLSLSEEEDNDDSSPTKKKKNTTKVQCLLATQSIRQHLNEFWDRAEQVGFLRPHHVASVVVEQQQSTASQQQQQQQQTTTMLPEVVYGESKSAKGPGIVHILEVRLDPTTTIPQCDSS</sequence>
<proteinExistence type="predicted"/>
<name>A0A7S1CWL0_CYCTE</name>
<dbReference type="EMBL" id="HBFW01002673">
    <property type="protein sequence ID" value="CAD8930697.1"/>
    <property type="molecule type" value="Transcribed_RNA"/>
</dbReference>
<dbReference type="Gene3D" id="3.40.50.150">
    <property type="entry name" value="Vaccinia Virus protein VP39"/>
    <property type="match status" value="1"/>
</dbReference>
<dbReference type="AlphaFoldDB" id="A0A7S1CWL0"/>